<reference evidence="1 2" key="1">
    <citation type="journal article" date="2020" name="Nat. Food">
        <title>A phased Vanilla planifolia genome enables genetic improvement of flavour and production.</title>
        <authorList>
            <person name="Hasing T."/>
            <person name="Tang H."/>
            <person name="Brym M."/>
            <person name="Khazi F."/>
            <person name="Huang T."/>
            <person name="Chambers A.H."/>
        </authorList>
    </citation>
    <scope>NUCLEOTIDE SEQUENCE [LARGE SCALE GENOMIC DNA]</scope>
    <source>
        <tissue evidence="1">Leaf</tissue>
    </source>
</reference>
<protein>
    <recommendedName>
        <fullName evidence="3">Reverse transcriptase domain-containing protein</fullName>
    </recommendedName>
</protein>
<evidence type="ECO:0000313" key="1">
    <source>
        <dbReference type="EMBL" id="KAG0472409.1"/>
    </source>
</evidence>
<evidence type="ECO:0000313" key="2">
    <source>
        <dbReference type="Proteomes" id="UP000639772"/>
    </source>
</evidence>
<name>A0A835QMF5_VANPL</name>
<dbReference type="EMBL" id="JADCNM010000008">
    <property type="protein sequence ID" value="KAG0472409.1"/>
    <property type="molecule type" value="Genomic_DNA"/>
</dbReference>
<dbReference type="Proteomes" id="UP000639772">
    <property type="component" value="Unassembled WGS sequence"/>
</dbReference>
<dbReference type="PANTHER" id="PTHR19446">
    <property type="entry name" value="REVERSE TRANSCRIPTASES"/>
    <property type="match status" value="1"/>
</dbReference>
<organism evidence="1 2">
    <name type="scientific">Vanilla planifolia</name>
    <name type="common">Vanilla</name>
    <dbReference type="NCBI Taxonomy" id="51239"/>
    <lineage>
        <taxon>Eukaryota</taxon>
        <taxon>Viridiplantae</taxon>
        <taxon>Streptophyta</taxon>
        <taxon>Embryophyta</taxon>
        <taxon>Tracheophyta</taxon>
        <taxon>Spermatophyta</taxon>
        <taxon>Magnoliopsida</taxon>
        <taxon>Liliopsida</taxon>
        <taxon>Asparagales</taxon>
        <taxon>Orchidaceae</taxon>
        <taxon>Vanilloideae</taxon>
        <taxon>Vanilleae</taxon>
        <taxon>Vanilla</taxon>
    </lineage>
</organism>
<dbReference type="AlphaFoldDB" id="A0A835QMF5"/>
<dbReference type="OrthoDB" id="783377at2759"/>
<accession>A0A835QMF5</accession>
<evidence type="ECO:0008006" key="3">
    <source>
        <dbReference type="Google" id="ProtNLM"/>
    </source>
</evidence>
<sequence length="197" mass="21975">MAPRLHQISSSILLIQHDGFPGILRSAVGHSYYIFFFFLFEDPEDIPSSSLLKIITVEQGNSLVATVTNDEIKSAAMLIGKNKAPSMDGISAEFITGYLHITHSDIIAAVKQFFIDLDMPKQWKDTLVVLVPKIQGANKPEQFRPISLCNVIYTIVAKILVKRLKRVLSIIMANEQRAFVPSRSIFDNVFLAQEVAA</sequence>
<gene>
    <name evidence="1" type="ORF">HPP92_016955</name>
</gene>
<proteinExistence type="predicted"/>
<comment type="caution">
    <text evidence="1">The sequence shown here is derived from an EMBL/GenBank/DDBJ whole genome shotgun (WGS) entry which is preliminary data.</text>
</comment>